<gene>
    <name evidence="5" type="ORF">RDB_LOCUS34840</name>
</gene>
<name>A0A8H2X8R9_9AGAM</name>
<dbReference type="InterPro" id="IPR036400">
    <property type="entry name" value="Cyt_B5-like_heme/steroid_sf"/>
</dbReference>
<dbReference type="InterPro" id="IPR050577">
    <property type="entry name" value="MAPR/NEUFC/NENF-like"/>
</dbReference>
<feature type="transmembrane region" description="Helical" evidence="3">
    <location>
        <begin position="6"/>
        <end position="29"/>
    </location>
</feature>
<dbReference type="AlphaFoldDB" id="A0A8H2X8R9"/>
<feature type="compositionally biased region" description="Polar residues" evidence="2">
    <location>
        <begin position="34"/>
        <end position="47"/>
    </location>
</feature>
<evidence type="ECO:0000259" key="4">
    <source>
        <dbReference type="SMART" id="SM01117"/>
    </source>
</evidence>
<comment type="similarity">
    <text evidence="1">Belongs to the cytochrome b5 family. MAPR subfamily.</text>
</comment>
<dbReference type="SUPFAM" id="SSF55856">
    <property type="entry name" value="Cytochrome b5-like heme/steroid binding domain"/>
    <property type="match status" value="1"/>
</dbReference>
<accession>A0A8H2X8R9</accession>
<keyword evidence="3" id="KW-1133">Transmembrane helix</keyword>
<keyword evidence="3" id="KW-0472">Membrane</keyword>
<proteinExistence type="inferred from homology"/>
<comment type="caution">
    <text evidence="5">The sequence shown here is derived from an EMBL/GenBank/DDBJ whole genome shotgun (WGS) entry which is preliminary data.</text>
</comment>
<reference evidence="5" key="1">
    <citation type="submission" date="2021-01" db="EMBL/GenBank/DDBJ databases">
        <authorList>
            <person name="Kaushik A."/>
        </authorList>
    </citation>
    <scope>NUCLEOTIDE SEQUENCE</scope>
    <source>
        <strain evidence="5">AG3-T5</strain>
    </source>
</reference>
<feature type="region of interest" description="Disordered" evidence="2">
    <location>
        <begin position="34"/>
        <end position="61"/>
    </location>
</feature>
<dbReference type="GO" id="GO:0020037">
    <property type="term" value="F:heme binding"/>
    <property type="evidence" value="ECO:0007669"/>
    <property type="project" value="UniProtKB-ARBA"/>
</dbReference>
<dbReference type="Gene3D" id="3.10.120.10">
    <property type="entry name" value="Cytochrome b5-like heme/steroid binding domain"/>
    <property type="match status" value="1"/>
</dbReference>
<sequence length="174" mass="18554">MAPGIFANYSATSVAIAAVAVAVPSYWLFSRQRSQGQSSPAGSSTKRNPFAVPDGQLQPPKDDPYTLAELSAYDGRDPGRPVYVAIKGTVFDVTAKRDVYGPGGSYSVFAGKDGSKGLGLSSLKAEDAVPDWSTLEEKERGVLNDWYAFFSKRYNVVGKVSDLPANVAPPVDKN</sequence>
<dbReference type="Pfam" id="PF00173">
    <property type="entry name" value="Cyt-b5"/>
    <property type="match status" value="1"/>
</dbReference>
<evidence type="ECO:0000313" key="6">
    <source>
        <dbReference type="Proteomes" id="UP000663841"/>
    </source>
</evidence>
<evidence type="ECO:0000313" key="5">
    <source>
        <dbReference type="EMBL" id="CAE6416564.1"/>
    </source>
</evidence>
<dbReference type="SMART" id="SM01117">
    <property type="entry name" value="Cyt-b5"/>
    <property type="match status" value="1"/>
</dbReference>
<keyword evidence="3" id="KW-0812">Transmembrane</keyword>
<dbReference type="FunFam" id="3.10.120.10:FF:000003">
    <property type="entry name" value="membrane-associated progesterone receptor component 1"/>
    <property type="match status" value="1"/>
</dbReference>
<dbReference type="EMBL" id="CAJMWW010000070">
    <property type="protein sequence ID" value="CAE6416564.1"/>
    <property type="molecule type" value="Genomic_DNA"/>
</dbReference>
<feature type="domain" description="Cytochrome b5 heme-binding" evidence="4">
    <location>
        <begin position="65"/>
        <end position="161"/>
    </location>
</feature>
<dbReference type="GO" id="GO:0016020">
    <property type="term" value="C:membrane"/>
    <property type="evidence" value="ECO:0007669"/>
    <property type="project" value="TreeGrafter"/>
</dbReference>
<dbReference type="PANTHER" id="PTHR10281:SF115">
    <property type="entry name" value="BINDING PROTEIN, PUTATIVE (AFU_ORTHOLOGUE AFUA_4G06240)-RELATED"/>
    <property type="match status" value="1"/>
</dbReference>
<dbReference type="Proteomes" id="UP000663841">
    <property type="component" value="Unassembled WGS sequence"/>
</dbReference>
<dbReference type="GO" id="GO:0005783">
    <property type="term" value="C:endoplasmic reticulum"/>
    <property type="evidence" value="ECO:0007669"/>
    <property type="project" value="TreeGrafter"/>
</dbReference>
<evidence type="ECO:0000256" key="3">
    <source>
        <dbReference type="SAM" id="Phobius"/>
    </source>
</evidence>
<organism evidence="5 6">
    <name type="scientific">Rhizoctonia solani</name>
    <dbReference type="NCBI Taxonomy" id="456999"/>
    <lineage>
        <taxon>Eukaryota</taxon>
        <taxon>Fungi</taxon>
        <taxon>Dikarya</taxon>
        <taxon>Basidiomycota</taxon>
        <taxon>Agaricomycotina</taxon>
        <taxon>Agaricomycetes</taxon>
        <taxon>Cantharellales</taxon>
        <taxon>Ceratobasidiaceae</taxon>
        <taxon>Rhizoctonia</taxon>
    </lineage>
</organism>
<evidence type="ECO:0000256" key="2">
    <source>
        <dbReference type="SAM" id="MobiDB-lite"/>
    </source>
</evidence>
<dbReference type="PANTHER" id="PTHR10281">
    <property type="entry name" value="MEMBRANE-ASSOCIATED PROGESTERONE RECEPTOR COMPONENT-RELATED"/>
    <property type="match status" value="1"/>
</dbReference>
<protein>
    <recommendedName>
        <fullName evidence="4">Cytochrome b5 heme-binding domain-containing protein</fullName>
    </recommendedName>
</protein>
<evidence type="ECO:0000256" key="1">
    <source>
        <dbReference type="ARBA" id="ARBA00038357"/>
    </source>
</evidence>
<dbReference type="InterPro" id="IPR001199">
    <property type="entry name" value="Cyt_B5-like_heme/steroid-bd"/>
</dbReference>